<accession>A0A518K552</accession>
<proteinExistence type="predicted"/>
<dbReference type="Pfam" id="PF07585">
    <property type="entry name" value="BBP7"/>
    <property type="match status" value="1"/>
</dbReference>
<evidence type="ECO:0000256" key="1">
    <source>
        <dbReference type="SAM" id="SignalP"/>
    </source>
</evidence>
<keyword evidence="3" id="KW-1185">Reference proteome</keyword>
<dbReference type="Proteomes" id="UP000316426">
    <property type="component" value="Chromosome"/>
</dbReference>
<sequence length="476" mass="49214" precursor="true">MRTLRAAATMAAFGLATVATAQGPLAQPGFVAGGPGALAGAGHASFGAPVASPDAFVDAHGAPLVMPAQYAAPVVGAGYCGGGGGYGGDCYGGGAGCYGGGGGGGGYGGDAPWGGYMNTEQCGPHFFDFSAEYLHYTRDKSSFRESTVYSTNGFANDDNTIITTPFNDQFVALRGSDVGSDDGNGYRLTGRFDVGALSLVEFTYSGMYWDDDAVANQQGATQLFSVFSLYGAGTNGNWDQNGTAGAPTGADFAATDNAMQHRLQYESELHSTEASFRRYWVGFNPRVSGTLLIGFRYTNLQEAMAFSSFADAGSPVTRESITIGADADNDLAGVQVGGDVWITVFQGFRIGNETKVGLYNNDYKVRNSVAASDASLNNVQTQLSGDQASFLGEVKFMAVADLTPSWSLKAGYELLFISDLALAGDSLATAQPYGDINNISQGLATALPAGVGPAAGATADGEAFFHGFTLGAEYVW</sequence>
<feature type="chain" id="PRO_5022027505" evidence="1">
    <location>
        <begin position="22"/>
        <end position="476"/>
    </location>
</feature>
<gene>
    <name evidence="2" type="ORF">Spa11_10890</name>
</gene>
<dbReference type="AlphaFoldDB" id="A0A518K552"/>
<dbReference type="EMBL" id="CP036349">
    <property type="protein sequence ID" value="QDV72905.1"/>
    <property type="molecule type" value="Genomic_DNA"/>
</dbReference>
<feature type="signal peptide" evidence="1">
    <location>
        <begin position="1"/>
        <end position="21"/>
    </location>
</feature>
<evidence type="ECO:0000313" key="3">
    <source>
        <dbReference type="Proteomes" id="UP000316426"/>
    </source>
</evidence>
<reference evidence="2 3" key="1">
    <citation type="submission" date="2019-02" db="EMBL/GenBank/DDBJ databases">
        <title>Deep-cultivation of Planctomycetes and their phenomic and genomic characterization uncovers novel biology.</title>
        <authorList>
            <person name="Wiegand S."/>
            <person name="Jogler M."/>
            <person name="Boedeker C."/>
            <person name="Pinto D."/>
            <person name="Vollmers J."/>
            <person name="Rivas-Marin E."/>
            <person name="Kohn T."/>
            <person name="Peeters S.H."/>
            <person name="Heuer A."/>
            <person name="Rast P."/>
            <person name="Oberbeckmann S."/>
            <person name="Bunk B."/>
            <person name="Jeske O."/>
            <person name="Meyerdierks A."/>
            <person name="Storesund J.E."/>
            <person name="Kallscheuer N."/>
            <person name="Luecker S."/>
            <person name="Lage O.M."/>
            <person name="Pohl T."/>
            <person name="Merkel B.J."/>
            <person name="Hornburger P."/>
            <person name="Mueller R.-W."/>
            <person name="Bruemmer F."/>
            <person name="Labrenz M."/>
            <person name="Spormann A.M."/>
            <person name="Op den Camp H."/>
            <person name="Overmann J."/>
            <person name="Amann R."/>
            <person name="Jetten M.S.M."/>
            <person name="Mascher T."/>
            <person name="Medema M.H."/>
            <person name="Devos D.P."/>
            <person name="Kaster A.-K."/>
            <person name="Ovreas L."/>
            <person name="Rohde M."/>
            <person name="Galperin M.Y."/>
            <person name="Jogler C."/>
        </authorList>
    </citation>
    <scope>NUCLEOTIDE SEQUENCE [LARGE SCALE GENOMIC DNA]</scope>
    <source>
        <strain evidence="2 3">Spa11</strain>
    </source>
</reference>
<evidence type="ECO:0000313" key="2">
    <source>
        <dbReference type="EMBL" id="QDV72905.1"/>
    </source>
</evidence>
<dbReference type="InterPro" id="IPR011446">
    <property type="entry name" value="BBP7"/>
</dbReference>
<keyword evidence="1" id="KW-0732">Signal</keyword>
<organism evidence="2 3">
    <name type="scientific">Botrimarina mediterranea</name>
    <dbReference type="NCBI Taxonomy" id="2528022"/>
    <lineage>
        <taxon>Bacteria</taxon>
        <taxon>Pseudomonadati</taxon>
        <taxon>Planctomycetota</taxon>
        <taxon>Planctomycetia</taxon>
        <taxon>Pirellulales</taxon>
        <taxon>Lacipirellulaceae</taxon>
        <taxon>Botrimarina</taxon>
    </lineage>
</organism>
<protein>
    <submittedName>
        <fullName evidence="2">Uncharacterized protein</fullName>
    </submittedName>
</protein>
<dbReference type="KEGG" id="bmei:Spa11_10890"/>
<name>A0A518K552_9BACT</name>